<organism evidence="1">
    <name type="scientific">Arundo donax</name>
    <name type="common">Giant reed</name>
    <name type="synonym">Donax arundinaceus</name>
    <dbReference type="NCBI Taxonomy" id="35708"/>
    <lineage>
        <taxon>Eukaryota</taxon>
        <taxon>Viridiplantae</taxon>
        <taxon>Streptophyta</taxon>
        <taxon>Embryophyta</taxon>
        <taxon>Tracheophyta</taxon>
        <taxon>Spermatophyta</taxon>
        <taxon>Magnoliopsida</taxon>
        <taxon>Liliopsida</taxon>
        <taxon>Poales</taxon>
        <taxon>Poaceae</taxon>
        <taxon>PACMAD clade</taxon>
        <taxon>Arundinoideae</taxon>
        <taxon>Arundineae</taxon>
        <taxon>Arundo</taxon>
    </lineage>
</organism>
<accession>A0A0A9GQU0</accession>
<sequence>MYFKLDISPNWLYHCLCWLYCSTPAAYIWQFNTSLGFSICG</sequence>
<dbReference type="AlphaFoldDB" id="A0A0A9GQU0"/>
<protein>
    <submittedName>
        <fullName evidence="1">Uncharacterized protein</fullName>
    </submittedName>
</protein>
<reference evidence="1" key="1">
    <citation type="submission" date="2014-09" db="EMBL/GenBank/DDBJ databases">
        <authorList>
            <person name="Magalhaes I.L.F."/>
            <person name="Oliveira U."/>
            <person name="Santos F.R."/>
            <person name="Vidigal T.H.D.A."/>
            <person name="Brescovit A.D."/>
            <person name="Santos A.J."/>
        </authorList>
    </citation>
    <scope>NUCLEOTIDE SEQUENCE</scope>
    <source>
        <tissue evidence="1">Shoot tissue taken approximately 20 cm above the soil surface</tissue>
    </source>
</reference>
<dbReference type="EMBL" id="GBRH01170396">
    <property type="protein sequence ID" value="JAE27500.1"/>
    <property type="molecule type" value="Transcribed_RNA"/>
</dbReference>
<name>A0A0A9GQU0_ARUDO</name>
<proteinExistence type="predicted"/>
<reference evidence="1" key="2">
    <citation type="journal article" date="2015" name="Data Brief">
        <title>Shoot transcriptome of the giant reed, Arundo donax.</title>
        <authorList>
            <person name="Barrero R.A."/>
            <person name="Guerrero F.D."/>
            <person name="Moolhuijzen P."/>
            <person name="Goolsby J.A."/>
            <person name="Tidwell J."/>
            <person name="Bellgard S.E."/>
            <person name="Bellgard M.I."/>
        </authorList>
    </citation>
    <scope>NUCLEOTIDE SEQUENCE</scope>
    <source>
        <tissue evidence="1">Shoot tissue taken approximately 20 cm above the soil surface</tissue>
    </source>
</reference>
<evidence type="ECO:0000313" key="1">
    <source>
        <dbReference type="EMBL" id="JAE27500.1"/>
    </source>
</evidence>